<evidence type="ECO:0000256" key="1">
    <source>
        <dbReference type="ARBA" id="ARBA00023125"/>
    </source>
</evidence>
<keyword evidence="1" id="KW-0238">DNA-binding</keyword>
<dbReference type="Proteomes" id="UP000252893">
    <property type="component" value="Unassembled WGS sequence"/>
</dbReference>
<dbReference type="PANTHER" id="PTHR46797">
    <property type="entry name" value="HTH-TYPE TRANSCRIPTIONAL REGULATOR"/>
    <property type="match status" value="1"/>
</dbReference>
<dbReference type="AlphaFoldDB" id="A0A366DTQ7"/>
<dbReference type="SMART" id="SM00530">
    <property type="entry name" value="HTH_XRE"/>
    <property type="match status" value="1"/>
</dbReference>
<proteinExistence type="predicted"/>
<dbReference type="Gene3D" id="1.10.260.40">
    <property type="entry name" value="lambda repressor-like DNA-binding domains"/>
    <property type="match status" value="1"/>
</dbReference>
<comment type="caution">
    <text evidence="3">The sequence shown here is derived from an EMBL/GenBank/DDBJ whole genome shotgun (WGS) entry which is preliminary data.</text>
</comment>
<accession>A0A366DTQ7</accession>
<sequence>MNARQIIGWNLRKLRVAKGFSQERLALESNVDRSYVGRVERGTENVTISTLEALADALQVTVSELFDVPDKDALPPQPMKAGRKYK</sequence>
<dbReference type="GO" id="GO:0003677">
    <property type="term" value="F:DNA binding"/>
    <property type="evidence" value="ECO:0007669"/>
    <property type="project" value="UniProtKB-KW"/>
</dbReference>
<dbReference type="PANTHER" id="PTHR46797:SF1">
    <property type="entry name" value="METHYLPHOSPHONATE SYNTHASE"/>
    <property type="match status" value="1"/>
</dbReference>
<protein>
    <submittedName>
        <fullName evidence="3">Helix-turn-helix protein</fullName>
    </submittedName>
</protein>
<dbReference type="RefSeq" id="WP_113945191.1">
    <property type="nucleotide sequence ID" value="NZ_JBHEEG010000006.1"/>
</dbReference>
<organism evidence="3 4">
    <name type="scientific">Pseudochrobactrum asaccharolyticum</name>
    <dbReference type="NCBI Taxonomy" id="354351"/>
    <lineage>
        <taxon>Bacteria</taxon>
        <taxon>Pseudomonadati</taxon>
        <taxon>Pseudomonadota</taxon>
        <taxon>Alphaproteobacteria</taxon>
        <taxon>Hyphomicrobiales</taxon>
        <taxon>Brucellaceae</taxon>
        <taxon>Pseudochrobactrum</taxon>
    </lineage>
</organism>
<dbReference type="PROSITE" id="PS50943">
    <property type="entry name" value="HTH_CROC1"/>
    <property type="match status" value="1"/>
</dbReference>
<dbReference type="SUPFAM" id="SSF47413">
    <property type="entry name" value="lambda repressor-like DNA-binding domains"/>
    <property type="match status" value="1"/>
</dbReference>
<name>A0A366DTQ7_9HYPH</name>
<dbReference type="CDD" id="cd00093">
    <property type="entry name" value="HTH_XRE"/>
    <property type="match status" value="1"/>
</dbReference>
<dbReference type="GO" id="GO:0003700">
    <property type="term" value="F:DNA-binding transcription factor activity"/>
    <property type="evidence" value="ECO:0007669"/>
    <property type="project" value="TreeGrafter"/>
</dbReference>
<keyword evidence="4" id="KW-1185">Reference proteome</keyword>
<evidence type="ECO:0000313" key="4">
    <source>
        <dbReference type="Proteomes" id="UP000252893"/>
    </source>
</evidence>
<evidence type="ECO:0000313" key="3">
    <source>
        <dbReference type="EMBL" id="RBO93476.1"/>
    </source>
</evidence>
<dbReference type="GO" id="GO:0005829">
    <property type="term" value="C:cytosol"/>
    <property type="evidence" value="ECO:0007669"/>
    <property type="project" value="TreeGrafter"/>
</dbReference>
<feature type="domain" description="HTH cro/C1-type" evidence="2">
    <location>
        <begin position="11"/>
        <end position="65"/>
    </location>
</feature>
<evidence type="ECO:0000259" key="2">
    <source>
        <dbReference type="PROSITE" id="PS50943"/>
    </source>
</evidence>
<reference evidence="3 4" key="1">
    <citation type="submission" date="2018-06" db="EMBL/GenBank/DDBJ databases">
        <title>Genomic Encyclopedia of Type Strains, Phase IV (KMG-IV): sequencing the most valuable type-strain genomes for metagenomic binning, comparative biology and taxonomic classification.</title>
        <authorList>
            <person name="Goeker M."/>
        </authorList>
    </citation>
    <scope>NUCLEOTIDE SEQUENCE [LARGE SCALE GENOMIC DNA]</scope>
    <source>
        <strain evidence="3 4">DSM 25619</strain>
    </source>
</reference>
<dbReference type="EMBL" id="QNRH01000005">
    <property type="protein sequence ID" value="RBO93476.1"/>
    <property type="molecule type" value="Genomic_DNA"/>
</dbReference>
<dbReference type="Pfam" id="PF01381">
    <property type="entry name" value="HTH_3"/>
    <property type="match status" value="1"/>
</dbReference>
<dbReference type="InterPro" id="IPR001387">
    <property type="entry name" value="Cro/C1-type_HTH"/>
</dbReference>
<dbReference type="OrthoDB" id="2986852at2"/>
<gene>
    <name evidence="3" type="ORF">DFR47_105195</name>
</gene>
<dbReference type="InterPro" id="IPR010982">
    <property type="entry name" value="Lambda_DNA-bd_dom_sf"/>
</dbReference>
<dbReference type="InterPro" id="IPR050807">
    <property type="entry name" value="TransReg_Diox_bact_type"/>
</dbReference>